<name>A0ABW5G0L2_9PSEU</name>
<accession>A0ABW5G0L2</accession>
<keyword evidence="3" id="KW-1185">Reference proteome</keyword>
<evidence type="ECO:0000259" key="1">
    <source>
        <dbReference type="Pfam" id="PF08862"/>
    </source>
</evidence>
<feature type="domain" description="DUF1829" evidence="1">
    <location>
        <begin position="1"/>
        <end position="76"/>
    </location>
</feature>
<dbReference type="RefSeq" id="WP_378268131.1">
    <property type="nucleotide sequence ID" value="NZ_JBHUKR010000017.1"/>
</dbReference>
<reference evidence="3" key="1">
    <citation type="journal article" date="2019" name="Int. J. Syst. Evol. Microbiol.">
        <title>The Global Catalogue of Microorganisms (GCM) 10K type strain sequencing project: providing services to taxonomists for standard genome sequencing and annotation.</title>
        <authorList>
            <consortium name="The Broad Institute Genomics Platform"/>
            <consortium name="The Broad Institute Genome Sequencing Center for Infectious Disease"/>
            <person name="Wu L."/>
            <person name="Ma J."/>
        </authorList>
    </citation>
    <scope>NUCLEOTIDE SEQUENCE [LARGE SCALE GENOMIC DNA]</scope>
    <source>
        <strain evidence="3">CGMCC 4.7645</strain>
    </source>
</reference>
<organism evidence="2 3">
    <name type="scientific">Amycolatopsis pigmentata</name>
    <dbReference type="NCBI Taxonomy" id="450801"/>
    <lineage>
        <taxon>Bacteria</taxon>
        <taxon>Bacillati</taxon>
        <taxon>Actinomycetota</taxon>
        <taxon>Actinomycetes</taxon>
        <taxon>Pseudonocardiales</taxon>
        <taxon>Pseudonocardiaceae</taxon>
        <taxon>Amycolatopsis</taxon>
    </lineage>
</organism>
<dbReference type="InterPro" id="IPR014961">
    <property type="entry name" value="DUF1829"/>
</dbReference>
<proteinExistence type="predicted"/>
<gene>
    <name evidence="2" type="ORF">ACFSXZ_27600</name>
</gene>
<comment type="caution">
    <text evidence="2">The sequence shown here is derived from an EMBL/GenBank/DDBJ whole genome shotgun (WGS) entry which is preliminary data.</text>
</comment>
<evidence type="ECO:0000313" key="3">
    <source>
        <dbReference type="Proteomes" id="UP001597417"/>
    </source>
</evidence>
<dbReference type="Proteomes" id="UP001597417">
    <property type="component" value="Unassembled WGS sequence"/>
</dbReference>
<protein>
    <submittedName>
        <fullName evidence="2">DUF1829 domain-containing protein</fullName>
    </submittedName>
</protein>
<sequence length="85" mass="9732">MIPKSRHAPERIVQVVNSPRRDRVENLLFAINDTRDARGTDTQFYALINDTKRDVAADIVEAFNRYSVTAHPWSHRDEIVEALAA</sequence>
<dbReference type="EMBL" id="JBHUKR010000017">
    <property type="protein sequence ID" value="MFD2420100.1"/>
    <property type="molecule type" value="Genomic_DNA"/>
</dbReference>
<evidence type="ECO:0000313" key="2">
    <source>
        <dbReference type="EMBL" id="MFD2420100.1"/>
    </source>
</evidence>
<dbReference type="Pfam" id="PF08862">
    <property type="entry name" value="DUF1829"/>
    <property type="match status" value="1"/>
</dbReference>